<accession>A0A2P2R276</accession>
<dbReference type="EMBL" id="GGEC01092807">
    <property type="protein sequence ID" value="MBX73291.1"/>
    <property type="molecule type" value="Transcribed_RNA"/>
</dbReference>
<evidence type="ECO:0000313" key="1">
    <source>
        <dbReference type="EMBL" id="MBX73291.1"/>
    </source>
</evidence>
<protein>
    <submittedName>
        <fullName evidence="1">Uncharacterized protein</fullName>
    </submittedName>
</protein>
<organism evidence="1">
    <name type="scientific">Rhizophora mucronata</name>
    <name type="common">Asiatic mangrove</name>
    <dbReference type="NCBI Taxonomy" id="61149"/>
    <lineage>
        <taxon>Eukaryota</taxon>
        <taxon>Viridiplantae</taxon>
        <taxon>Streptophyta</taxon>
        <taxon>Embryophyta</taxon>
        <taxon>Tracheophyta</taxon>
        <taxon>Spermatophyta</taxon>
        <taxon>Magnoliopsida</taxon>
        <taxon>eudicotyledons</taxon>
        <taxon>Gunneridae</taxon>
        <taxon>Pentapetalae</taxon>
        <taxon>rosids</taxon>
        <taxon>fabids</taxon>
        <taxon>Malpighiales</taxon>
        <taxon>Rhizophoraceae</taxon>
        <taxon>Rhizophora</taxon>
    </lineage>
</organism>
<proteinExistence type="predicted"/>
<name>A0A2P2R276_RHIMU</name>
<reference evidence="1" key="1">
    <citation type="submission" date="2018-02" db="EMBL/GenBank/DDBJ databases">
        <title>Rhizophora mucronata_Transcriptome.</title>
        <authorList>
            <person name="Meera S.P."/>
            <person name="Sreeshan A."/>
            <person name="Augustine A."/>
        </authorList>
    </citation>
    <scope>NUCLEOTIDE SEQUENCE</scope>
    <source>
        <tissue evidence="1">Leaf</tissue>
    </source>
</reference>
<sequence>MVIHYGNCILFFLTFKLLLVQKITLGQDIRLSRVELTAQ</sequence>
<dbReference type="AlphaFoldDB" id="A0A2P2R276"/>